<evidence type="ECO:0000313" key="1">
    <source>
        <dbReference type="Proteomes" id="UP000887576"/>
    </source>
</evidence>
<reference evidence="2" key="1">
    <citation type="submission" date="2022-11" db="UniProtKB">
        <authorList>
            <consortium name="WormBaseParasite"/>
        </authorList>
    </citation>
    <scope>IDENTIFICATION</scope>
</reference>
<sequence>MRPDFGYNSTLAFDDGQWIFTFNHSIVFTMGPPPLEGLLDGETVDMTLLTETEYDKVTFRFDNQNRIYVCDAQDHCYRMGQTKWYEYRVRISHYGEIFINEEKVMIENGTYRMRFDHLARDIGDSNKAFKFNFVVKNVVKDEWRLIFDAGKLGFGKSLMPKLRPKPTNYGFIIGLVVGILAAIVFIVGGVIIFCYCQKKSNDKNENDKTNNDEVKDDKNAKDESKNEKNENAKENLPEKSKSKKKETKTQKSELQP</sequence>
<protein>
    <submittedName>
        <fullName evidence="2">Uncharacterized protein</fullName>
    </submittedName>
</protein>
<dbReference type="WBParaSite" id="JU765_v2.g19640.t1">
    <property type="protein sequence ID" value="JU765_v2.g19640.t1"/>
    <property type="gene ID" value="JU765_v2.g19640"/>
</dbReference>
<organism evidence="1 2">
    <name type="scientific">Panagrolaimus sp. JU765</name>
    <dbReference type="NCBI Taxonomy" id="591449"/>
    <lineage>
        <taxon>Eukaryota</taxon>
        <taxon>Metazoa</taxon>
        <taxon>Ecdysozoa</taxon>
        <taxon>Nematoda</taxon>
        <taxon>Chromadorea</taxon>
        <taxon>Rhabditida</taxon>
        <taxon>Tylenchina</taxon>
        <taxon>Panagrolaimomorpha</taxon>
        <taxon>Panagrolaimoidea</taxon>
        <taxon>Panagrolaimidae</taxon>
        <taxon>Panagrolaimus</taxon>
    </lineage>
</organism>
<proteinExistence type="predicted"/>
<name>A0AC34QV64_9BILA</name>
<evidence type="ECO:0000313" key="2">
    <source>
        <dbReference type="WBParaSite" id="JU765_v2.g19640.t1"/>
    </source>
</evidence>
<dbReference type="Proteomes" id="UP000887576">
    <property type="component" value="Unplaced"/>
</dbReference>
<accession>A0AC34QV64</accession>